<keyword evidence="6" id="KW-0931">ER-Golgi transport</keyword>
<evidence type="ECO:0000259" key="12">
    <source>
        <dbReference type="PROSITE" id="PS50172"/>
    </source>
</evidence>
<dbReference type="Proteomes" id="UP000251960">
    <property type="component" value="Chromosome 2"/>
</dbReference>
<dbReference type="InterPro" id="IPR011990">
    <property type="entry name" value="TPR-like_helical_dom_sf"/>
</dbReference>
<evidence type="ECO:0000256" key="6">
    <source>
        <dbReference type="ARBA" id="ARBA00022892"/>
    </source>
</evidence>
<dbReference type="PROSITE" id="PS50172">
    <property type="entry name" value="BRCT"/>
    <property type="match status" value="1"/>
</dbReference>
<evidence type="ECO:0000256" key="3">
    <source>
        <dbReference type="ARBA" id="ARBA00008827"/>
    </source>
</evidence>
<gene>
    <name evidence="13" type="primary">COPE1_0</name>
    <name evidence="13" type="ORF">Zm00014a_035635</name>
</gene>
<accession>A0A3L6FQS8</accession>
<dbReference type="Gene3D" id="1.25.40.10">
    <property type="entry name" value="Tetratricopeptide repeat domain"/>
    <property type="match status" value="1"/>
</dbReference>
<dbReference type="InterPro" id="IPR006822">
    <property type="entry name" value="Coatomer_esu"/>
</dbReference>
<sequence>MEEGCDVTSDWIISPNWLKESVREGQFVEEAQYVLEDEEYRMQYKSELRDAVMRAKERPNSLFAGYKHIQPSFDVLLAIIKSTGGNFIQAEKGIAAAKVPRSTLAAISLCQPGGGGEGDWDGACADVAACVPRSTHLCQHLVISEIDSSIATSLQAVKLLALYLTGDKEGAISSLKEWLSDSATGSNLVLRLIARIIFMREQDYNEALKHTHSGGTLDLYVYLFP</sequence>
<evidence type="ECO:0000256" key="2">
    <source>
        <dbReference type="ARBA" id="ARBA00004347"/>
    </source>
</evidence>
<comment type="similarity">
    <text evidence="3">Belongs to the COPE family.</text>
</comment>
<dbReference type="EMBL" id="NCVQ01000003">
    <property type="protein sequence ID" value="PWZ36833.1"/>
    <property type="molecule type" value="Genomic_DNA"/>
</dbReference>
<keyword evidence="7" id="KW-0653">Protein transport</keyword>
<evidence type="ECO:0000256" key="8">
    <source>
        <dbReference type="ARBA" id="ARBA00023034"/>
    </source>
</evidence>
<dbReference type="GO" id="GO:0005198">
    <property type="term" value="F:structural molecule activity"/>
    <property type="evidence" value="ECO:0007669"/>
    <property type="project" value="InterPro"/>
</dbReference>
<evidence type="ECO:0000256" key="10">
    <source>
        <dbReference type="ARBA" id="ARBA00023329"/>
    </source>
</evidence>
<reference evidence="13 14" key="1">
    <citation type="journal article" date="2018" name="Nat. Genet.">
        <title>Extensive intraspecific gene order and gene structural variations between Mo17 and other maize genomes.</title>
        <authorList>
            <person name="Sun S."/>
            <person name="Zhou Y."/>
            <person name="Chen J."/>
            <person name="Shi J."/>
            <person name="Zhao H."/>
            <person name="Zhao H."/>
            <person name="Song W."/>
            <person name="Zhang M."/>
            <person name="Cui Y."/>
            <person name="Dong X."/>
            <person name="Liu H."/>
            <person name="Ma X."/>
            <person name="Jiao Y."/>
            <person name="Wang B."/>
            <person name="Wei X."/>
            <person name="Stein J.C."/>
            <person name="Glaubitz J.C."/>
            <person name="Lu F."/>
            <person name="Yu G."/>
            <person name="Liang C."/>
            <person name="Fengler K."/>
            <person name="Li B."/>
            <person name="Rafalski A."/>
            <person name="Schnable P.S."/>
            <person name="Ware D.H."/>
            <person name="Buckler E.S."/>
            <person name="Lai J."/>
        </authorList>
    </citation>
    <scope>NUCLEOTIDE SEQUENCE [LARGE SCALE GENOMIC DNA]</scope>
    <source>
        <strain evidence="14">cv. Missouri 17</strain>
        <tissue evidence="13">Seedling</tissue>
    </source>
</reference>
<proteinExistence type="inferred from homology"/>
<dbReference type="InterPro" id="IPR001357">
    <property type="entry name" value="BRCT_dom"/>
</dbReference>
<evidence type="ECO:0000313" key="14">
    <source>
        <dbReference type="Proteomes" id="UP000251960"/>
    </source>
</evidence>
<dbReference type="ExpressionAtlas" id="A0A3L6FQS8">
    <property type="expression patterns" value="baseline and differential"/>
</dbReference>
<dbReference type="PANTHER" id="PTHR10805:SF0">
    <property type="entry name" value="COATOMER SUBUNIT EPSILON"/>
    <property type="match status" value="1"/>
</dbReference>
<keyword evidence="4" id="KW-0813">Transport</keyword>
<evidence type="ECO:0000256" key="7">
    <source>
        <dbReference type="ARBA" id="ARBA00022927"/>
    </source>
</evidence>
<keyword evidence="9" id="KW-0472">Membrane</keyword>
<comment type="subcellular location">
    <subcellularLocation>
        <location evidence="2">Cytoplasmic vesicle</location>
        <location evidence="2">COPI-coated vesicle membrane</location>
        <topology evidence="2">Peripheral membrane protein</topology>
        <orientation evidence="2">Cytoplasmic side</orientation>
    </subcellularLocation>
    <subcellularLocation>
        <location evidence="1">Golgi apparatus membrane</location>
        <topology evidence="1">Peripheral membrane protein</topology>
        <orientation evidence="1">Cytoplasmic side</orientation>
    </subcellularLocation>
</comment>
<dbReference type="GO" id="GO:0006890">
    <property type="term" value="P:retrograde vesicle-mediated transport, Golgi to endoplasmic reticulum"/>
    <property type="evidence" value="ECO:0007669"/>
    <property type="project" value="InterPro"/>
</dbReference>
<evidence type="ECO:0000256" key="4">
    <source>
        <dbReference type="ARBA" id="ARBA00022448"/>
    </source>
</evidence>
<evidence type="ECO:0000256" key="9">
    <source>
        <dbReference type="ARBA" id="ARBA00023136"/>
    </source>
</evidence>
<comment type="function">
    <text evidence="11">The coatomer is a cytosolic protein complex that binds to dilysine motifs and reversibly associates with Golgi non-clathrin-coated vesicles, which further mediate biosynthetic protein transport from the ER, via the Golgi up to the trans Golgi network. The coatomer complex is required for budding from Golgi membranes, and is essential for the retrograde Golgi-to-ER transport of dilysine-tagged proteins.</text>
</comment>
<evidence type="ECO:0000313" key="13">
    <source>
        <dbReference type="EMBL" id="PWZ36833.1"/>
    </source>
</evidence>
<evidence type="ECO:0000256" key="5">
    <source>
        <dbReference type="ARBA" id="ARBA00022490"/>
    </source>
</evidence>
<dbReference type="Pfam" id="PF04733">
    <property type="entry name" value="Coatomer_E"/>
    <property type="match status" value="1"/>
</dbReference>
<organism evidence="13 14">
    <name type="scientific">Zea mays</name>
    <name type="common">Maize</name>
    <dbReference type="NCBI Taxonomy" id="4577"/>
    <lineage>
        <taxon>Eukaryota</taxon>
        <taxon>Viridiplantae</taxon>
        <taxon>Streptophyta</taxon>
        <taxon>Embryophyta</taxon>
        <taxon>Tracheophyta</taxon>
        <taxon>Spermatophyta</taxon>
        <taxon>Magnoliopsida</taxon>
        <taxon>Liliopsida</taxon>
        <taxon>Poales</taxon>
        <taxon>Poaceae</taxon>
        <taxon>PACMAD clade</taxon>
        <taxon>Panicoideae</taxon>
        <taxon>Andropogonodae</taxon>
        <taxon>Andropogoneae</taxon>
        <taxon>Tripsacinae</taxon>
        <taxon>Zea</taxon>
    </lineage>
</organism>
<evidence type="ECO:0000256" key="1">
    <source>
        <dbReference type="ARBA" id="ARBA00004255"/>
    </source>
</evidence>
<dbReference type="GO" id="GO:0015031">
    <property type="term" value="P:protein transport"/>
    <property type="evidence" value="ECO:0007669"/>
    <property type="project" value="UniProtKB-KW"/>
</dbReference>
<keyword evidence="5" id="KW-0963">Cytoplasm</keyword>
<dbReference type="PANTHER" id="PTHR10805">
    <property type="entry name" value="COATOMER SUBUNIT EPSILON"/>
    <property type="match status" value="1"/>
</dbReference>
<dbReference type="InterPro" id="IPR036420">
    <property type="entry name" value="BRCT_dom_sf"/>
</dbReference>
<comment type="caution">
    <text evidence="13">The sequence shown here is derived from an EMBL/GenBank/DDBJ whole genome shotgun (WGS) entry which is preliminary data.</text>
</comment>
<dbReference type="AlphaFoldDB" id="A0A3L6FQS8"/>
<keyword evidence="10" id="KW-0968">Cytoplasmic vesicle</keyword>
<dbReference type="GO" id="GO:0000139">
    <property type="term" value="C:Golgi membrane"/>
    <property type="evidence" value="ECO:0007669"/>
    <property type="project" value="UniProtKB-SubCell"/>
</dbReference>
<protein>
    <submittedName>
        <fullName evidence="13">Coatomer subunit epsilon-1</fullName>
    </submittedName>
</protein>
<name>A0A3L6FQS8_MAIZE</name>
<dbReference type="SUPFAM" id="SSF52113">
    <property type="entry name" value="BRCT domain"/>
    <property type="match status" value="1"/>
</dbReference>
<keyword evidence="8" id="KW-0333">Golgi apparatus</keyword>
<feature type="domain" description="BRCT" evidence="12">
    <location>
        <begin position="12"/>
        <end position="35"/>
    </location>
</feature>
<dbReference type="GO" id="GO:0030663">
    <property type="term" value="C:COPI-coated vesicle membrane"/>
    <property type="evidence" value="ECO:0007669"/>
    <property type="project" value="UniProtKB-SubCell"/>
</dbReference>
<evidence type="ECO:0000256" key="11">
    <source>
        <dbReference type="ARBA" id="ARBA00025582"/>
    </source>
</evidence>
<dbReference type="Gene3D" id="3.40.50.10190">
    <property type="entry name" value="BRCT domain"/>
    <property type="match status" value="1"/>
</dbReference>